<dbReference type="Proteomes" id="UP000025231">
    <property type="component" value="Chromosome"/>
</dbReference>
<gene>
    <name evidence="1" type="ORF">ECRM12581_2725</name>
</gene>
<dbReference type="EMBL" id="CP007136">
    <property type="protein sequence ID" value="AHY69075.1"/>
    <property type="molecule type" value="Genomic_DNA"/>
</dbReference>
<accession>A0ABC7ZMX9</accession>
<evidence type="ECO:0000313" key="1">
    <source>
        <dbReference type="EMBL" id="AHY69075.1"/>
    </source>
</evidence>
<dbReference type="AlphaFoldDB" id="A0ABC7ZMX9"/>
<organism evidence="1 2">
    <name type="scientific">Escherichia coli O145:H28 (strain RM12581)</name>
    <dbReference type="NCBI Taxonomy" id="1248823"/>
    <lineage>
        <taxon>Bacteria</taxon>
        <taxon>Pseudomonadati</taxon>
        <taxon>Pseudomonadota</taxon>
        <taxon>Gammaproteobacteria</taxon>
        <taxon>Enterobacterales</taxon>
        <taxon>Enterobacteriaceae</taxon>
        <taxon>Escherichia</taxon>
    </lineage>
</organism>
<proteinExistence type="predicted"/>
<name>A0ABC7ZMX9_ECOLR</name>
<evidence type="ECO:0000313" key="2">
    <source>
        <dbReference type="Proteomes" id="UP000025231"/>
    </source>
</evidence>
<reference evidence="1 2" key="1">
    <citation type="journal article" date="2014" name="Genome Announc.">
        <title>Complete Genome Sequences of Two Escherichia coli O145:H28 Outbreak Strains of Food Origin.</title>
        <authorList>
            <person name="Cooper K.K."/>
            <person name="Mandrell R.E."/>
            <person name="Louie J.W."/>
            <person name="Korlach J."/>
            <person name="Clark T.A."/>
            <person name="Parker C.T."/>
            <person name="Huynh S."/>
            <person name="Chain P.S."/>
            <person name="Ahmed S."/>
            <person name="Carter M.Q."/>
        </authorList>
    </citation>
    <scope>NUCLEOTIDE SEQUENCE [LARGE SCALE GENOMIC DNA]</scope>
    <source>
        <strain evidence="1 2">RM12581</strain>
    </source>
</reference>
<sequence length="48" mass="5505">MEALFTSRSLALIFFNLEIKVCQVRQQAKYQATQHTYCCLNRPGNPGD</sequence>
<protein>
    <submittedName>
        <fullName evidence="1">Uncharacterized protein</fullName>
    </submittedName>
</protein>